<dbReference type="Proteomes" id="UP000602647">
    <property type="component" value="Unassembled WGS sequence"/>
</dbReference>
<proteinExistence type="predicted"/>
<feature type="signal peptide" evidence="2">
    <location>
        <begin position="1"/>
        <end position="25"/>
    </location>
</feature>
<evidence type="ECO:0000256" key="1">
    <source>
        <dbReference type="SAM" id="Coils"/>
    </source>
</evidence>
<name>A0A923NIB3_9FIRM</name>
<evidence type="ECO:0000256" key="2">
    <source>
        <dbReference type="SAM" id="SignalP"/>
    </source>
</evidence>
<reference evidence="3" key="1">
    <citation type="submission" date="2020-08" db="EMBL/GenBank/DDBJ databases">
        <title>Genome public.</title>
        <authorList>
            <person name="Liu C."/>
            <person name="Sun Q."/>
        </authorList>
    </citation>
    <scope>NUCLEOTIDE SEQUENCE</scope>
    <source>
        <strain evidence="3">BX12</strain>
    </source>
</reference>
<keyword evidence="1" id="KW-0175">Coiled coil</keyword>
<sequence length="234" mass="26923">MSKNLKILCSSMMILIIGFTCSACKEDPLEGIWYSDRIGCDEVLLLQEDHRYHYAGETGIYQTDDTCLILAGDDLFGEQILKIEDGEEGEKQFSFNLQDGEEILETIRFFPNQNQAEESRKEKEAKKQEEENERLEQEIRQAEVMLLGVWSCKKGKTQLSMEFQEGGVLIAFEKNKRNTETIQMTYQIKDGSTLMLSEMGKEVEKKFSIETKEGQTHLTINQVGNKMVTYVKSR</sequence>
<dbReference type="AlphaFoldDB" id="A0A923NIB3"/>
<dbReference type="EMBL" id="JACRYT010000005">
    <property type="protein sequence ID" value="MBC6679561.1"/>
    <property type="molecule type" value="Genomic_DNA"/>
</dbReference>
<accession>A0A923NIB3</accession>
<evidence type="ECO:0008006" key="5">
    <source>
        <dbReference type="Google" id="ProtNLM"/>
    </source>
</evidence>
<evidence type="ECO:0000313" key="4">
    <source>
        <dbReference type="Proteomes" id="UP000602647"/>
    </source>
</evidence>
<protein>
    <recommendedName>
        <fullName evidence="5">Lipocalin-like domain-containing protein</fullName>
    </recommendedName>
</protein>
<gene>
    <name evidence="3" type="ORF">H9L42_06950</name>
</gene>
<keyword evidence="4" id="KW-1185">Reference proteome</keyword>
<organism evidence="3 4">
    <name type="scientific">Zhenpiania hominis</name>
    <dbReference type="NCBI Taxonomy" id="2763644"/>
    <lineage>
        <taxon>Bacteria</taxon>
        <taxon>Bacillati</taxon>
        <taxon>Bacillota</taxon>
        <taxon>Clostridia</taxon>
        <taxon>Peptostreptococcales</taxon>
        <taxon>Anaerovoracaceae</taxon>
        <taxon>Zhenpiania</taxon>
    </lineage>
</organism>
<comment type="caution">
    <text evidence="3">The sequence shown here is derived from an EMBL/GenBank/DDBJ whole genome shotgun (WGS) entry which is preliminary data.</text>
</comment>
<dbReference type="RefSeq" id="WP_187302666.1">
    <property type="nucleotide sequence ID" value="NZ_JACRYT010000005.1"/>
</dbReference>
<feature type="chain" id="PRO_5037310954" description="Lipocalin-like domain-containing protein" evidence="2">
    <location>
        <begin position="26"/>
        <end position="234"/>
    </location>
</feature>
<evidence type="ECO:0000313" key="3">
    <source>
        <dbReference type="EMBL" id="MBC6679561.1"/>
    </source>
</evidence>
<keyword evidence="2" id="KW-0732">Signal</keyword>
<feature type="coiled-coil region" evidence="1">
    <location>
        <begin position="112"/>
        <end position="145"/>
    </location>
</feature>